<dbReference type="RefSeq" id="WP_133520593.1">
    <property type="nucleotide sequence ID" value="NZ_SNVW01000010.1"/>
</dbReference>
<comment type="subcellular location">
    <subcellularLocation>
        <location evidence="1 9">Bacterial flagellum basal body</location>
    </subcellularLocation>
    <subcellularLocation>
        <location evidence="2">Cell membrane</location>
        <topology evidence="2">Multi-pass membrane protein</topology>
    </subcellularLocation>
</comment>
<evidence type="ECO:0000256" key="11">
    <source>
        <dbReference type="SAM" id="Phobius"/>
    </source>
</evidence>
<keyword evidence="7 11" id="KW-0472">Membrane</keyword>
<feature type="domain" description="Flagellar M-ring N-terminal" evidence="12">
    <location>
        <begin position="47"/>
        <end position="220"/>
    </location>
</feature>
<dbReference type="GO" id="GO:0009431">
    <property type="term" value="C:bacterial-type flagellum basal body, MS ring"/>
    <property type="evidence" value="ECO:0007669"/>
    <property type="project" value="InterPro"/>
</dbReference>
<evidence type="ECO:0000256" key="6">
    <source>
        <dbReference type="ARBA" id="ARBA00022989"/>
    </source>
</evidence>
<evidence type="ECO:0000259" key="13">
    <source>
        <dbReference type="Pfam" id="PF08345"/>
    </source>
</evidence>
<keyword evidence="14" id="KW-0282">Flagellum</keyword>
<evidence type="ECO:0000256" key="3">
    <source>
        <dbReference type="ARBA" id="ARBA00007971"/>
    </source>
</evidence>
<keyword evidence="4" id="KW-1003">Cell membrane</keyword>
<evidence type="ECO:0000313" key="15">
    <source>
        <dbReference type="Proteomes" id="UP000295764"/>
    </source>
</evidence>
<dbReference type="GO" id="GO:0005886">
    <property type="term" value="C:plasma membrane"/>
    <property type="evidence" value="ECO:0007669"/>
    <property type="project" value="UniProtKB-SubCell"/>
</dbReference>
<gene>
    <name evidence="14" type="ORF">EDF64_110125</name>
</gene>
<feature type="transmembrane region" description="Helical" evidence="11">
    <location>
        <begin position="26"/>
        <end position="45"/>
    </location>
</feature>
<dbReference type="NCBIfam" id="TIGR00206">
    <property type="entry name" value="fliF"/>
    <property type="match status" value="1"/>
</dbReference>
<organism evidence="14 15">
    <name type="scientific">Curtobacterium flaccumfaciens</name>
    <dbReference type="NCBI Taxonomy" id="2035"/>
    <lineage>
        <taxon>Bacteria</taxon>
        <taxon>Bacillati</taxon>
        <taxon>Actinomycetota</taxon>
        <taxon>Actinomycetes</taxon>
        <taxon>Micrococcales</taxon>
        <taxon>Microbacteriaceae</taxon>
        <taxon>Curtobacterium</taxon>
    </lineage>
</organism>
<dbReference type="InterPro" id="IPR045851">
    <property type="entry name" value="AMP-bd_C_sf"/>
</dbReference>
<dbReference type="STRING" id="2035.RU06_00835"/>
<dbReference type="AlphaFoldDB" id="A0A4R6DF18"/>
<evidence type="ECO:0000256" key="7">
    <source>
        <dbReference type="ARBA" id="ARBA00023136"/>
    </source>
</evidence>
<comment type="similarity">
    <text evidence="3 9">Belongs to the FliF family.</text>
</comment>
<dbReference type="GO" id="GO:0071973">
    <property type="term" value="P:bacterial-type flagellum-dependent cell motility"/>
    <property type="evidence" value="ECO:0007669"/>
    <property type="project" value="InterPro"/>
</dbReference>
<dbReference type="OrthoDB" id="9807026at2"/>
<feature type="transmembrane region" description="Helical" evidence="11">
    <location>
        <begin position="441"/>
        <end position="460"/>
    </location>
</feature>
<sequence length="561" mass="57553">MPVAVKDLFGRLAAYVKGFSAAQRTIAILVIAALVLGGIALASWLGKASYAPLFTGLAATDAASVTDQLQTDGVPFQLTDGGATILVPQGSVYSERLKAASNGLPSSNEGGYSLLDKMGVTSSEFQQDVTYKRAMEGELAKTIGAMDGVQTATVQLAIPEKTVFVSEEKDPTASVFIATKNGAELSTDQVQAIVHLTSAAVEGMQPTDVSVVDAKGQTLSAVGTGATGSGADQAADYDAATSKKVQDLLDTTLGVGNASVVVSATMNQNSGTRTSESYTSPTTGPVALNESSSTEQYGSGSAAGKGATGVLGPDNIAVPSGTNGTNGTASGTGDGGYTNESATKNNAVDHTTETTQLPAGGLDRQTISVALNAKADAVQNANLQSINDLVSAAAGVDAARGDQVRVATMDFDTSAADRATKALEEQQKADQQESLWSSIRTAGIVLGALLALIAIMVVLVRRSRKQEREAVDLGELDAFAGETFQLPLAVDGADDRATLGAGDAPTVALPSIPHDDAPTEVLTTEEISAERRRQDISALAERDPKRTAELLRGLLDDRASV</sequence>
<dbReference type="PANTHER" id="PTHR30046">
    <property type="entry name" value="FLAGELLAR M-RING PROTEIN"/>
    <property type="match status" value="1"/>
</dbReference>
<dbReference type="Proteomes" id="UP000295764">
    <property type="component" value="Unassembled WGS sequence"/>
</dbReference>
<dbReference type="PRINTS" id="PR01009">
    <property type="entry name" value="FLGMRINGFLIF"/>
</dbReference>
<keyword evidence="5 11" id="KW-0812">Transmembrane</keyword>
<evidence type="ECO:0000256" key="1">
    <source>
        <dbReference type="ARBA" id="ARBA00004117"/>
    </source>
</evidence>
<dbReference type="EMBL" id="SNVW01000010">
    <property type="protein sequence ID" value="TDN42864.1"/>
    <property type="molecule type" value="Genomic_DNA"/>
</dbReference>
<evidence type="ECO:0000256" key="5">
    <source>
        <dbReference type="ARBA" id="ARBA00022692"/>
    </source>
</evidence>
<feature type="compositionally biased region" description="Polar residues" evidence="10">
    <location>
        <begin position="266"/>
        <end position="297"/>
    </location>
</feature>
<proteinExistence type="inferred from homology"/>
<evidence type="ECO:0000313" key="14">
    <source>
        <dbReference type="EMBL" id="TDN42864.1"/>
    </source>
</evidence>
<feature type="domain" description="Flagellar M-ring C-terminal" evidence="13">
    <location>
        <begin position="249"/>
        <end position="411"/>
    </location>
</feature>
<accession>A0A4R6DF18</accession>
<dbReference type="GO" id="GO:0003774">
    <property type="term" value="F:cytoskeletal motor activity"/>
    <property type="evidence" value="ECO:0007669"/>
    <property type="project" value="InterPro"/>
</dbReference>
<evidence type="ECO:0000256" key="2">
    <source>
        <dbReference type="ARBA" id="ARBA00004651"/>
    </source>
</evidence>
<protein>
    <recommendedName>
        <fullName evidence="9">Flagellar M-ring protein</fullName>
    </recommendedName>
</protein>
<dbReference type="InterPro" id="IPR013556">
    <property type="entry name" value="Flag_M-ring_C"/>
</dbReference>
<comment type="function">
    <text evidence="9">The M ring may be actively involved in energy transduction.</text>
</comment>
<feature type="region of interest" description="Disordered" evidence="10">
    <location>
        <begin position="266"/>
        <end position="347"/>
    </location>
</feature>
<feature type="compositionally biased region" description="Low complexity" evidence="10">
    <location>
        <begin position="320"/>
        <end position="329"/>
    </location>
</feature>
<name>A0A4R6DF18_9MICO</name>
<comment type="caution">
    <text evidence="14">The sequence shown here is derived from an EMBL/GenBank/DDBJ whole genome shotgun (WGS) entry which is preliminary data.</text>
</comment>
<keyword evidence="14" id="KW-0969">Cilium</keyword>
<evidence type="ECO:0000259" key="12">
    <source>
        <dbReference type="Pfam" id="PF01514"/>
    </source>
</evidence>
<evidence type="ECO:0000256" key="8">
    <source>
        <dbReference type="ARBA" id="ARBA00023143"/>
    </source>
</evidence>
<dbReference type="Pfam" id="PF01514">
    <property type="entry name" value="YscJ_FliF"/>
    <property type="match status" value="1"/>
</dbReference>
<dbReference type="Pfam" id="PF08345">
    <property type="entry name" value="YscJ_FliF_C"/>
    <property type="match status" value="1"/>
</dbReference>
<evidence type="ECO:0000256" key="4">
    <source>
        <dbReference type="ARBA" id="ARBA00022475"/>
    </source>
</evidence>
<dbReference type="InterPro" id="IPR006182">
    <property type="entry name" value="FliF_N_dom"/>
</dbReference>
<dbReference type="InterPro" id="IPR043427">
    <property type="entry name" value="YscJ/FliF"/>
</dbReference>
<dbReference type="Gene3D" id="3.30.300.30">
    <property type="match status" value="1"/>
</dbReference>
<keyword evidence="8 9" id="KW-0975">Bacterial flagellum</keyword>
<evidence type="ECO:0000256" key="9">
    <source>
        <dbReference type="PIRNR" id="PIRNR004862"/>
    </source>
</evidence>
<dbReference type="PANTHER" id="PTHR30046:SF0">
    <property type="entry name" value="FLAGELLAR M-RING PROTEIN"/>
    <property type="match status" value="1"/>
</dbReference>
<keyword evidence="6 11" id="KW-1133">Transmembrane helix</keyword>
<evidence type="ECO:0000256" key="10">
    <source>
        <dbReference type="SAM" id="MobiDB-lite"/>
    </source>
</evidence>
<dbReference type="InterPro" id="IPR000067">
    <property type="entry name" value="FlgMring_FliF"/>
</dbReference>
<dbReference type="PIRSF" id="PIRSF004862">
    <property type="entry name" value="FliF"/>
    <property type="match status" value="1"/>
</dbReference>
<reference evidence="14 15" key="1">
    <citation type="submission" date="2019-03" db="EMBL/GenBank/DDBJ databases">
        <title>Genomic analyses of the natural microbiome of Caenorhabditis elegans.</title>
        <authorList>
            <person name="Samuel B."/>
        </authorList>
    </citation>
    <scope>NUCLEOTIDE SEQUENCE [LARGE SCALE GENOMIC DNA]</scope>
    <source>
        <strain evidence="14 15">JUb65</strain>
    </source>
</reference>
<keyword evidence="14" id="KW-0966">Cell projection</keyword>